<organism evidence="1 2">
    <name type="scientific">Advenella kashmirensis</name>
    <dbReference type="NCBI Taxonomy" id="310575"/>
    <lineage>
        <taxon>Bacteria</taxon>
        <taxon>Pseudomonadati</taxon>
        <taxon>Pseudomonadota</taxon>
        <taxon>Betaproteobacteria</taxon>
        <taxon>Burkholderiales</taxon>
        <taxon>Alcaligenaceae</taxon>
    </lineage>
</organism>
<dbReference type="Proteomes" id="UP000264036">
    <property type="component" value="Unassembled WGS sequence"/>
</dbReference>
<reference evidence="1 2" key="1">
    <citation type="journal article" date="2018" name="Nat. Biotechnol.">
        <title>A standardized bacterial taxonomy based on genome phylogeny substantially revises the tree of life.</title>
        <authorList>
            <person name="Parks D.H."/>
            <person name="Chuvochina M."/>
            <person name="Waite D.W."/>
            <person name="Rinke C."/>
            <person name="Skarshewski A."/>
            <person name="Chaumeil P.A."/>
            <person name="Hugenholtz P."/>
        </authorList>
    </citation>
    <scope>NUCLEOTIDE SEQUENCE [LARGE SCALE GENOMIC DNA]</scope>
    <source>
        <strain evidence="1">UBA10707</strain>
    </source>
</reference>
<evidence type="ECO:0000313" key="1">
    <source>
        <dbReference type="EMBL" id="HBP30029.1"/>
    </source>
</evidence>
<proteinExistence type="predicted"/>
<name>A0A356LGR7_9BURK</name>
<sequence length="69" mass="7447">MRTTVTIDEVLYAQALELAGPGIVSASDLCREAMKTYVRVQAGRRLAALGGQAPDMKDLPRRRDDAGSL</sequence>
<evidence type="ECO:0000313" key="2">
    <source>
        <dbReference type="Proteomes" id="UP000264036"/>
    </source>
</evidence>
<dbReference type="EMBL" id="DOEK01000028">
    <property type="protein sequence ID" value="HBP30029.1"/>
    <property type="molecule type" value="Genomic_DNA"/>
</dbReference>
<dbReference type="AlphaFoldDB" id="A0A356LGR7"/>
<dbReference type="InterPro" id="IPR019239">
    <property type="entry name" value="VapB_antitoxin"/>
</dbReference>
<gene>
    <name evidence="1" type="ORF">DD666_11500</name>
</gene>
<comment type="caution">
    <text evidence="1">The sequence shown here is derived from an EMBL/GenBank/DDBJ whole genome shotgun (WGS) entry which is preliminary data.</text>
</comment>
<dbReference type="Pfam" id="PF09957">
    <property type="entry name" value="VapB_antitoxin"/>
    <property type="match status" value="1"/>
</dbReference>
<accession>A0A356LGR7</accession>
<protein>
    <submittedName>
        <fullName evidence="1">DUF2191 domain-containing protein</fullName>
    </submittedName>
</protein>